<feature type="transmembrane region" description="Helical" evidence="1">
    <location>
        <begin position="59"/>
        <end position="82"/>
    </location>
</feature>
<evidence type="ECO:0000313" key="3">
    <source>
        <dbReference type="Proteomes" id="UP000178116"/>
    </source>
</evidence>
<comment type="caution">
    <text evidence="2">The sequence shown here is derived from an EMBL/GenBank/DDBJ whole genome shotgun (WGS) entry which is preliminary data.</text>
</comment>
<evidence type="ECO:0000313" key="2">
    <source>
        <dbReference type="EMBL" id="OHA15569.1"/>
    </source>
</evidence>
<keyword evidence="1" id="KW-1133">Transmembrane helix</keyword>
<dbReference type="PANTHER" id="PTHR36832">
    <property type="entry name" value="SLR1174 PROTEIN-RELATED"/>
    <property type="match status" value="1"/>
</dbReference>
<keyword evidence="1" id="KW-0812">Transmembrane</keyword>
<name>A0A1G2LXG9_9BACT</name>
<feature type="transmembrane region" description="Helical" evidence="1">
    <location>
        <begin position="226"/>
        <end position="250"/>
    </location>
</feature>
<feature type="transmembrane region" description="Helical" evidence="1">
    <location>
        <begin position="177"/>
        <end position="205"/>
    </location>
</feature>
<organism evidence="2 3">
    <name type="scientific">Candidatus Tagabacteria bacterium RIFCSPLOWO2_01_FULL_42_9</name>
    <dbReference type="NCBI Taxonomy" id="1802296"/>
    <lineage>
        <taxon>Bacteria</taxon>
        <taxon>Candidatus Tagaibacteriota</taxon>
    </lineage>
</organism>
<dbReference type="EMBL" id="MHRA01000017">
    <property type="protein sequence ID" value="OHA15569.1"/>
    <property type="molecule type" value="Genomic_DNA"/>
</dbReference>
<gene>
    <name evidence="2" type="ORF">A3A10_00540</name>
</gene>
<sequence length="300" mass="34312">MFLNGTNSLRSAALASRILAASSFKNLQKLLYFIHRMKKFLTIVKAFWQRALTYRFTVLAYRIGEIGETLALILMWSAIYGGQKVIGGLTLQEMITYILVGNFFNAIIRNFLSSVVSHDIKDGRLSMFLIRPMSYFNYILSREIGRISLSTLMSVLSSMLIIIFFINTFIWNFDVAYFLIIVAMVILAFVVELFLSYLIGLISFWTDEVDGIYATIDRIKKFFSGGYFPINLLPLMFVQVSFALPFAYSFFVPAQLYLKKLDLSVGLKGLLIQIVWILILYGIIKIVWGRGLKRYEGVGT</sequence>
<reference evidence="2 3" key="1">
    <citation type="journal article" date="2016" name="Nat. Commun.">
        <title>Thousands of microbial genomes shed light on interconnected biogeochemical processes in an aquifer system.</title>
        <authorList>
            <person name="Anantharaman K."/>
            <person name="Brown C.T."/>
            <person name="Hug L.A."/>
            <person name="Sharon I."/>
            <person name="Castelle C.J."/>
            <person name="Probst A.J."/>
            <person name="Thomas B.C."/>
            <person name="Singh A."/>
            <person name="Wilkins M.J."/>
            <person name="Karaoz U."/>
            <person name="Brodie E.L."/>
            <person name="Williams K.H."/>
            <person name="Hubbard S.S."/>
            <person name="Banfield J.F."/>
        </authorList>
    </citation>
    <scope>NUCLEOTIDE SEQUENCE [LARGE SCALE GENOMIC DNA]</scope>
</reference>
<dbReference type="Pfam" id="PF06182">
    <property type="entry name" value="ABC2_membrane_6"/>
    <property type="match status" value="1"/>
</dbReference>
<feature type="transmembrane region" description="Helical" evidence="1">
    <location>
        <begin position="152"/>
        <end position="171"/>
    </location>
</feature>
<dbReference type="PANTHER" id="PTHR36832:SF1">
    <property type="entry name" value="SLR1174 PROTEIN"/>
    <property type="match status" value="1"/>
</dbReference>
<dbReference type="AlphaFoldDB" id="A0A1G2LXG9"/>
<feature type="transmembrane region" description="Helical" evidence="1">
    <location>
        <begin position="270"/>
        <end position="288"/>
    </location>
</feature>
<accession>A0A1G2LXG9</accession>
<evidence type="ECO:0008006" key="4">
    <source>
        <dbReference type="Google" id="ProtNLM"/>
    </source>
</evidence>
<protein>
    <recommendedName>
        <fullName evidence="4">ABC transporter permease</fullName>
    </recommendedName>
</protein>
<keyword evidence="1" id="KW-0472">Membrane</keyword>
<dbReference type="InterPro" id="IPR010390">
    <property type="entry name" value="ABC-2_transporter-like"/>
</dbReference>
<dbReference type="Proteomes" id="UP000178116">
    <property type="component" value="Unassembled WGS sequence"/>
</dbReference>
<proteinExistence type="predicted"/>
<evidence type="ECO:0000256" key="1">
    <source>
        <dbReference type="SAM" id="Phobius"/>
    </source>
</evidence>
<feature type="transmembrane region" description="Helical" evidence="1">
    <location>
        <begin position="94"/>
        <end position="112"/>
    </location>
</feature>